<dbReference type="Proteomes" id="UP000051660">
    <property type="component" value="Unassembled WGS sequence"/>
</dbReference>
<protein>
    <submittedName>
        <fullName evidence="1">Uncharacterized protein</fullName>
    </submittedName>
</protein>
<evidence type="ECO:0000313" key="1">
    <source>
        <dbReference type="EMBL" id="KRR21159.1"/>
    </source>
</evidence>
<reference evidence="1 2" key="1">
    <citation type="submission" date="2014-03" db="EMBL/GenBank/DDBJ databases">
        <title>Bradyrhizobium valentinum sp. nov., isolated from effective nodules of Lupinus mariae-josephae, a lupine endemic of basic-lime soils in Eastern Spain.</title>
        <authorList>
            <person name="Duran D."/>
            <person name="Rey L."/>
            <person name="Navarro A."/>
            <person name="Busquets A."/>
            <person name="Imperial J."/>
            <person name="Ruiz-Argueso T."/>
        </authorList>
    </citation>
    <scope>NUCLEOTIDE SEQUENCE [LARGE SCALE GENOMIC DNA]</scope>
    <source>
        <strain evidence="1 2">CCBAU 23086</strain>
    </source>
</reference>
<dbReference type="EMBL" id="LLYB01000082">
    <property type="protein sequence ID" value="KRR21159.1"/>
    <property type="molecule type" value="Genomic_DNA"/>
</dbReference>
<dbReference type="AlphaFoldDB" id="A0A0R3MLS1"/>
<name>A0A0R3MLS1_9BRAD</name>
<accession>A0A0R3MLS1</accession>
<sequence length="153" mass="15647">MKKPRLKRGFLLSACYLPVGEPGPVGAIVEPLGEGLMSVLPDGFSPLFRPAAALPASLLMPVLGLVPVALPVVVPLVDGPVAAPLVAAPPAPELPPAEPLPDCANATVPVNASVVANPNAASFMTAPFLVALEANEVPPDRVPFCRSQILAVR</sequence>
<comment type="caution">
    <text evidence="1">The sequence shown here is derived from an EMBL/GenBank/DDBJ whole genome shotgun (WGS) entry which is preliminary data.</text>
</comment>
<organism evidence="1 2">
    <name type="scientific">Bradyrhizobium lablabi</name>
    <dbReference type="NCBI Taxonomy" id="722472"/>
    <lineage>
        <taxon>Bacteria</taxon>
        <taxon>Pseudomonadati</taxon>
        <taxon>Pseudomonadota</taxon>
        <taxon>Alphaproteobacteria</taxon>
        <taxon>Hyphomicrobiales</taxon>
        <taxon>Nitrobacteraceae</taxon>
        <taxon>Bradyrhizobium</taxon>
    </lineage>
</organism>
<gene>
    <name evidence="1" type="ORF">CQ14_22080</name>
</gene>
<proteinExistence type="predicted"/>
<dbReference type="RefSeq" id="WP_057860123.1">
    <property type="nucleotide sequence ID" value="NZ_LLYB01000082.1"/>
</dbReference>
<evidence type="ECO:0000313" key="2">
    <source>
        <dbReference type="Proteomes" id="UP000051660"/>
    </source>
</evidence>